<dbReference type="AlphaFoldDB" id="A0AAD7EHA7"/>
<keyword evidence="2" id="KW-1185">Reference proteome</keyword>
<proteinExistence type="predicted"/>
<dbReference type="Proteomes" id="UP001218218">
    <property type="component" value="Unassembled WGS sequence"/>
</dbReference>
<dbReference type="EMBL" id="JARIHO010000043">
    <property type="protein sequence ID" value="KAJ7325763.1"/>
    <property type="molecule type" value="Genomic_DNA"/>
</dbReference>
<reference evidence="1" key="1">
    <citation type="submission" date="2023-03" db="EMBL/GenBank/DDBJ databases">
        <title>Massive genome expansion in bonnet fungi (Mycena s.s.) driven by repeated elements and novel gene families across ecological guilds.</title>
        <authorList>
            <consortium name="Lawrence Berkeley National Laboratory"/>
            <person name="Harder C.B."/>
            <person name="Miyauchi S."/>
            <person name="Viragh M."/>
            <person name="Kuo A."/>
            <person name="Thoen E."/>
            <person name="Andreopoulos B."/>
            <person name="Lu D."/>
            <person name="Skrede I."/>
            <person name="Drula E."/>
            <person name="Henrissat B."/>
            <person name="Morin E."/>
            <person name="Kohler A."/>
            <person name="Barry K."/>
            <person name="LaButti K."/>
            <person name="Morin E."/>
            <person name="Salamov A."/>
            <person name="Lipzen A."/>
            <person name="Mereny Z."/>
            <person name="Hegedus B."/>
            <person name="Baldrian P."/>
            <person name="Stursova M."/>
            <person name="Weitz H."/>
            <person name="Taylor A."/>
            <person name="Grigoriev I.V."/>
            <person name="Nagy L.G."/>
            <person name="Martin F."/>
            <person name="Kauserud H."/>
        </authorList>
    </citation>
    <scope>NUCLEOTIDE SEQUENCE</scope>
    <source>
        <strain evidence="1">CBHHK002</strain>
    </source>
</reference>
<comment type="caution">
    <text evidence="1">The sequence shown here is derived from an EMBL/GenBank/DDBJ whole genome shotgun (WGS) entry which is preliminary data.</text>
</comment>
<protein>
    <submittedName>
        <fullName evidence="1">Uncharacterized protein</fullName>
    </submittedName>
</protein>
<organism evidence="1 2">
    <name type="scientific">Mycena albidolilacea</name>
    <dbReference type="NCBI Taxonomy" id="1033008"/>
    <lineage>
        <taxon>Eukaryota</taxon>
        <taxon>Fungi</taxon>
        <taxon>Dikarya</taxon>
        <taxon>Basidiomycota</taxon>
        <taxon>Agaricomycotina</taxon>
        <taxon>Agaricomycetes</taxon>
        <taxon>Agaricomycetidae</taxon>
        <taxon>Agaricales</taxon>
        <taxon>Marasmiineae</taxon>
        <taxon>Mycenaceae</taxon>
        <taxon>Mycena</taxon>
    </lineage>
</organism>
<accession>A0AAD7EHA7</accession>
<evidence type="ECO:0000313" key="1">
    <source>
        <dbReference type="EMBL" id="KAJ7325763.1"/>
    </source>
</evidence>
<name>A0AAD7EHA7_9AGAR</name>
<sequence>MEHSLVECDAPGREQLWNLAKSHWEKKGYEWPEVSIGSILACSFSEAKSANGKKERGADQLYRILISETAHQIWKLRCIRVIEHGSDPLRYFSEAEIHNKWLATINSRLRSDIILTDRKKFGNRAMNFKVVCNTWNGVLQDDENLTGTKIGQSRVLVGIAPLCPRTSSLLLGRG</sequence>
<evidence type="ECO:0000313" key="2">
    <source>
        <dbReference type="Proteomes" id="UP001218218"/>
    </source>
</evidence>
<gene>
    <name evidence="1" type="ORF">DFH08DRAFT_711140</name>
</gene>